<dbReference type="PANTHER" id="PTHR24346">
    <property type="entry name" value="MAP/MICROTUBULE AFFINITY-REGULATING KINASE"/>
    <property type="match status" value="1"/>
</dbReference>
<dbReference type="GO" id="GO:0035556">
    <property type="term" value="P:intracellular signal transduction"/>
    <property type="evidence" value="ECO:0007669"/>
    <property type="project" value="TreeGrafter"/>
</dbReference>
<comment type="caution">
    <text evidence="4">The sequence shown here is derived from an EMBL/GenBank/DDBJ whole genome shotgun (WGS) entry which is preliminary data.</text>
</comment>
<sequence length="232" mass="27339">KILRKSEAETVLCDKIELPREVAILRKFPPHPNIAALLYWTQIRPEEWMVLFEYHESNLKDYLNAVARIRKTNGLTENESKKIMCQLLRACRHLEDHGIYHRNLNLEKIVIGIDGNIKLTGFGLAIEVKENEQHIEKIGSIVPPEMYGHVTYKQSTAQVWILGSIFYQCFERIEPYQQERVRCKALGPVMFSKYNRPSKECVELMEWMLDVDPNRRPQCINDILNHVWIRHD</sequence>
<dbReference type="GO" id="GO:0005524">
    <property type="term" value="F:ATP binding"/>
    <property type="evidence" value="ECO:0007669"/>
    <property type="project" value="UniProtKB-KW"/>
</dbReference>
<dbReference type="GO" id="GO:0005737">
    <property type="term" value="C:cytoplasm"/>
    <property type="evidence" value="ECO:0007669"/>
    <property type="project" value="TreeGrafter"/>
</dbReference>
<dbReference type="Pfam" id="PF00069">
    <property type="entry name" value="Pkinase"/>
    <property type="match status" value="1"/>
</dbReference>
<keyword evidence="5" id="KW-1185">Reference proteome</keyword>
<evidence type="ECO:0000259" key="3">
    <source>
        <dbReference type="PROSITE" id="PS50011"/>
    </source>
</evidence>
<evidence type="ECO:0000256" key="1">
    <source>
        <dbReference type="ARBA" id="ARBA00022741"/>
    </source>
</evidence>
<feature type="domain" description="Protein kinase" evidence="3">
    <location>
        <begin position="1"/>
        <end position="229"/>
    </location>
</feature>
<reference evidence="4" key="1">
    <citation type="submission" date="2021-06" db="EMBL/GenBank/DDBJ databases">
        <authorList>
            <person name="Kallberg Y."/>
            <person name="Tangrot J."/>
            <person name="Rosling A."/>
        </authorList>
    </citation>
    <scope>NUCLEOTIDE SEQUENCE</scope>
    <source>
        <strain evidence="4">IA702</strain>
    </source>
</reference>
<name>A0A9N9DJH2_9GLOM</name>
<keyword evidence="2" id="KW-0067">ATP-binding</keyword>
<dbReference type="SUPFAM" id="SSF56112">
    <property type="entry name" value="Protein kinase-like (PK-like)"/>
    <property type="match status" value="1"/>
</dbReference>
<evidence type="ECO:0000313" key="5">
    <source>
        <dbReference type="Proteomes" id="UP000789572"/>
    </source>
</evidence>
<dbReference type="AlphaFoldDB" id="A0A9N9DJH2"/>
<keyword evidence="1" id="KW-0547">Nucleotide-binding</keyword>
<accession>A0A9N9DJH2</accession>
<dbReference type="GO" id="GO:0004674">
    <property type="term" value="F:protein serine/threonine kinase activity"/>
    <property type="evidence" value="ECO:0007669"/>
    <property type="project" value="TreeGrafter"/>
</dbReference>
<organism evidence="4 5">
    <name type="scientific">Paraglomus occultum</name>
    <dbReference type="NCBI Taxonomy" id="144539"/>
    <lineage>
        <taxon>Eukaryota</taxon>
        <taxon>Fungi</taxon>
        <taxon>Fungi incertae sedis</taxon>
        <taxon>Mucoromycota</taxon>
        <taxon>Glomeromycotina</taxon>
        <taxon>Glomeromycetes</taxon>
        <taxon>Paraglomerales</taxon>
        <taxon>Paraglomeraceae</taxon>
        <taxon>Paraglomus</taxon>
    </lineage>
</organism>
<proteinExistence type="predicted"/>
<dbReference type="InterPro" id="IPR011009">
    <property type="entry name" value="Kinase-like_dom_sf"/>
</dbReference>
<dbReference type="CDD" id="cd00180">
    <property type="entry name" value="PKc"/>
    <property type="match status" value="1"/>
</dbReference>
<dbReference type="PROSITE" id="PS50011">
    <property type="entry name" value="PROTEIN_KINASE_DOM"/>
    <property type="match status" value="1"/>
</dbReference>
<dbReference type="Gene3D" id="1.10.510.10">
    <property type="entry name" value="Transferase(Phosphotransferase) domain 1"/>
    <property type="match status" value="1"/>
</dbReference>
<evidence type="ECO:0000256" key="2">
    <source>
        <dbReference type="ARBA" id="ARBA00022840"/>
    </source>
</evidence>
<protein>
    <submittedName>
        <fullName evidence="4">696_t:CDS:1</fullName>
    </submittedName>
</protein>
<gene>
    <name evidence="4" type="ORF">POCULU_LOCUS9488</name>
</gene>
<dbReference type="InterPro" id="IPR000719">
    <property type="entry name" value="Prot_kinase_dom"/>
</dbReference>
<dbReference type="Proteomes" id="UP000789572">
    <property type="component" value="Unassembled WGS sequence"/>
</dbReference>
<feature type="non-terminal residue" evidence="4">
    <location>
        <position position="232"/>
    </location>
</feature>
<dbReference type="OrthoDB" id="10252171at2759"/>
<dbReference type="PANTHER" id="PTHR24346:SF30">
    <property type="entry name" value="MATERNAL EMBRYONIC LEUCINE ZIPPER KINASE"/>
    <property type="match status" value="1"/>
</dbReference>
<dbReference type="EMBL" id="CAJVPJ010003606">
    <property type="protein sequence ID" value="CAG8642327.1"/>
    <property type="molecule type" value="Genomic_DNA"/>
</dbReference>
<evidence type="ECO:0000313" key="4">
    <source>
        <dbReference type="EMBL" id="CAG8642327.1"/>
    </source>
</evidence>